<gene>
    <name evidence="2" type="ORF">SAMN02746089_00612</name>
</gene>
<evidence type="ECO:0000259" key="1">
    <source>
        <dbReference type="PROSITE" id="PS51186"/>
    </source>
</evidence>
<keyword evidence="2" id="KW-0808">Transferase</keyword>
<reference evidence="2 3" key="1">
    <citation type="submission" date="2016-11" db="EMBL/GenBank/DDBJ databases">
        <authorList>
            <person name="Jaros S."/>
            <person name="Januszkiewicz K."/>
            <person name="Wedrychowicz H."/>
        </authorList>
    </citation>
    <scope>NUCLEOTIDE SEQUENCE [LARGE SCALE GENOMIC DNA]</scope>
    <source>
        <strain evidence="2 3">DSM 17918</strain>
    </source>
</reference>
<keyword evidence="3" id="KW-1185">Reference proteome</keyword>
<dbReference type="InterPro" id="IPR016181">
    <property type="entry name" value="Acyl_CoA_acyltransferase"/>
</dbReference>
<dbReference type="STRING" id="1121256.SAMN02746089_00612"/>
<protein>
    <submittedName>
        <fullName evidence="2">Acetyltransferase (GNAT) family protein</fullName>
    </submittedName>
</protein>
<dbReference type="Gene3D" id="3.40.630.30">
    <property type="match status" value="1"/>
</dbReference>
<dbReference type="PROSITE" id="PS51186">
    <property type="entry name" value="GNAT"/>
    <property type="match status" value="1"/>
</dbReference>
<dbReference type="Proteomes" id="UP000184088">
    <property type="component" value="Unassembled WGS sequence"/>
</dbReference>
<proteinExistence type="predicted"/>
<organism evidence="2 3">
    <name type="scientific">Caldanaerobius fijiensis DSM 17918</name>
    <dbReference type="NCBI Taxonomy" id="1121256"/>
    <lineage>
        <taxon>Bacteria</taxon>
        <taxon>Bacillati</taxon>
        <taxon>Bacillota</taxon>
        <taxon>Clostridia</taxon>
        <taxon>Thermoanaerobacterales</taxon>
        <taxon>Thermoanaerobacteraceae</taxon>
        <taxon>Caldanaerobius</taxon>
    </lineage>
</organism>
<dbReference type="GO" id="GO:0016747">
    <property type="term" value="F:acyltransferase activity, transferring groups other than amino-acyl groups"/>
    <property type="evidence" value="ECO:0007669"/>
    <property type="project" value="InterPro"/>
</dbReference>
<feature type="domain" description="N-acetyltransferase" evidence="1">
    <location>
        <begin position="1"/>
        <end position="108"/>
    </location>
</feature>
<dbReference type="EMBL" id="FQVH01000004">
    <property type="protein sequence ID" value="SHE67617.1"/>
    <property type="molecule type" value="Genomic_DNA"/>
</dbReference>
<name>A0A1M4VF76_9THEO</name>
<dbReference type="SUPFAM" id="SSF55729">
    <property type="entry name" value="Acyl-CoA N-acyltransferases (Nat)"/>
    <property type="match status" value="1"/>
</dbReference>
<dbReference type="AlphaFoldDB" id="A0A1M4VF76"/>
<evidence type="ECO:0000313" key="3">
    <source>
        <dbReference type="Proteomes" id="UP000184088"/>
    </source>
</evidence>
<dbReference type="InterPro" id="IPR000182">
    <property type="entry name" value="GNAT_dom"/>
</dbReference>
<sequence>MQQLFNIFVEEGEGEIYALIDNDEILGYLSCAPAYLNIWDVDFIYIKPHLRNKGLGTQIVRVYALDKLTQGKIPYYSNARDSVSARVAQKAGFICCREVYYVEAYVKE</sequence>
<accession>A0A1M4VF76</accession>
<evidence type="ECO:0000313" key="2">
    <source>
        <dbReference type="EMBL" id="SHE67617.1"/>
    </source>
</evidence>
<dbReference type="CDD" id="cd04301">
    <property type="entry name" value="NAT_SF"/>
    <property type="match status" value="1"/>
</dbReference>
<dbReference type="Pfam" id="PF00583">
    <property type="entry name" value="Acetyltransf_1"/>
    <property type="match status" value="1"/>
</dbReference>